<comment type="function">
    <text evidence="5">Zinc chaperone that directly transfers zinc cofactor to target proteins, thereby activating them. Zinc is transferred from the CXCC motif in the GTPase domain to the zinc binding site in target proteins in a process requiring GTP hydrolysis.</text>
</comment>
<proteinExistence type="inferred from homology"/>
<evidence type="ECO:0000256" key="2">
    <source>
        <dbReference type="ARBA" id="ARBA00022801"/>
    </source>
</evidence>
<organism evidence="8 9">
    <name type="scientific">Vulgatibacter incomptus</name>
    <dbReference type="NCBI Taxonomy" id="1391653"/>
    <lineage>
        <taxon>Bacteria</taxon>
        <taxon>Pseudomonadati</taxon>
        <taxon>Myxococcota</taxon>
        <taxon>Myxococcia</taxon>
        <taxon>Myxococcales</taxon>
        <taxon>Cystobacterineae</taxon>
        <taxon>Vulgatibacteraceae</taxon>
        <taxon>Vulgatibacter</taxon>
    </lineage>
</organism>
<keyword evidence="1" id="KW-0547">Nucleotide-binding</keyword>
<comment type="similarity">
    <text evidence="4">Belongs to the SIMIBI class G3E GTPase family. ZNG1 subfamily.</text>
</comment>
<reference evidence="8 9" key="1">
    <citation type="submission" date="2015-08" db="EMBL/GenBank/DDBJ databases">
        <authorList>
            <person name="Babu N.S."/>
            <person name="Beckwith C.J."/>
            <person name="Beseler K.G."/>
            <person name="Brison A."/>
            <person name="Carone J.V."/>
            <person name="Caskin T.P."/>
            <person name="Diamond M."/>
            <person name="Durham M.E."/>
            <person name="Foxe J.M."/>
            <person name="Go M."/>
            <person name="Henderson B.A."/>
            <person name="Jones I.B."/>
            <person name="McGettigan J.A."/>
            <person name="Micheletti S.J."/>
            <person name="Nasrallah M.E."/>
            <person name="Ortiz D."/>
            <person name="Piller C.R."/>
            <person name="Privatt S.R."/>
            <person name="Schneider S.L."/>
            <person name="Sharp S."/>
            <person name="Smith T.C."/>
            <person name="Stanton J.D."/>
            <person name="Ullery H.E."/>
            <person name="Wilson R.J."/>
            <person name="Serrano M.G."/>
            <person name="Buck G."/>
            <person name="Lee V."/>
            <person name="Wang Y."/>
            <person name="Carvalho R."/>
            <person name="Voegtly L."/>
            <person name="Shi R."/>
            <person name="Duckworth R."/>
            <person name="Johnson A."/>
            <person name="Loviza R."/>
            <person name="Walstead R."/>
            <person name="Shah Z."/>
            <person name="Kiflezghi M."/>
            <person name="Wade K."/>
            <person name="Ball S.L."/>
            <person name="Bradley K.W."/>
            <person name="Asai D.J."/>
            <person name="Bowman C.A."/>
            <person name="Russell D.A."/>
            <person name="Pope W.H."/>
            <person name="Jacobs-Sera D."/>
            <person name="Hendrix R.W."/>
            <person name="Hatfull G.F."/>
        </authorList>
    </citation>
    <scope>NUCLEOTIDE SEQUENCE [LARGE SCALE GENOMIC DNA]</scope>
    <source>
        <strain evidence="8 9">DSM 27710</strain>
    </source>
</reference>
<evidence type="ECO:0000256" key="4">
    <source>
        <dbReference type="ARBA" id="ARBA00034320"/>
    </source>
</evidence>
<dbReference type="SMART" id="SM00833">
    <property type="entry name" value="CobW_C"/>
    <property type="match status" value="1"/>
</dbReference>
<protein>
    <submittedName>
        <fullName evidence="8">Putative metal chaperone, involved in Zn homeostasis</fullName>
    </submittedName>
</protein>
<dbReference type="OrthoDB" id="9808822at2"/>
<dbReference type="PANTHER" id="PTHR13748">
    <property type="entry name" value="COBW-RELATED"/>
    <property type="match status" value="1"/>
</dbReference>
<evidence type="ECO:0000259" key="7">
    <source>
        <dbReference type="SMART" id="SM00833"/>
    </source>
</evidence>
<sequence>MRPPLPIVVLTGFLGAGKTTLLRRLLGKPHGLRIALIQNELGQAGIDVDSPASRQMIELTEGCVCCLRNPELLGALDDLWSRGDLDRVILETTGLADPLALTWTLARPELQGKVRLDSVVTVVDPSSFESARGEEWDAQVRCGDLIVLSKLELVPPEQVAKAIAAVREVNPQARILEGGDGLPEGLLLDSLDAVDAAGREARLAGFQSEQARHSDFGVVSVSGRQAYVLDRLEDWLEELPERVFRAKGIVEIEDGWVAFHVVGKRLQLELRAPAPAHGESRMALFGRDLDRPLLEEELARCRA</sequence>
<comment type="catalytic activity">
    <reaction evidence="6">
        <text>GTP + H2O = GDP + phosphate + H(+)</text>
        <dbReference type="Rhea" id="RHEA:19669"/>
        <dbReference type="ChEBI" id="CHEBI:15377"/>
        <dbReference type="ChEBI" id="CHEBI:15378"/>
        <dbReference type="ChEBI" id="CHEBI:37565"/>
        <dbReference type="ChEBI" id="CHEBI:43474"/>
        <dbReference type="ChEBI" id="CHEBI:58189"/>
    </reaction>
    <physiologicalReaction direction="left-to-right" evidence="6">
        <dbReference type="Rhea" id="RHEA:19670"/>
    </physiologicalReaction>
</comment>
<dbReference type="GO" id="GO:0000166">
    <property type="term" value="F:nucleotide binding"/>
    <property type="evidence" value="ECO:0007669"/>
    <property type="project" value="UniProtKB-KW"/>
</dbReference>
<dbReference type="Gene3D" id="3.30.1220.10">
    <property type="entry name" value="CobW-like, C-terminal domain"/>
    <property type="match status" value="1"/>
</dbReference>
<evidence type="ECO:0000256" key="6">
    <source>
        <dbReference type="ARBA" id="ARBA00049117"/>
    </source>
</evidence>
<name>A0A0K1PG38_9BACT</name>
<keyword evidence="3" id="KW-0143">Chaperone</keyword>
<evidence type="ECO:0000256" key="1">
    <source>
        <dbReference type="ARBA" id="ARBA00022741"/>
    </source>
</evidence>
<dbReference type="KEGG" id="vin:AKJ08_2768"/>
<evidence type="ECO:0000313" key="8">
    <source>
        <dbReference type="EMBL" id="AKU92381.1"/>
    </source>
</evidence>
<dbReference type="RefSeq" id="WP_050726557.1">
    <property type="nucleotide sequence ID" value="NZ_CP012332.1"/>
</dbReference>
<dbReference type="Gene3D" id="3.40.50.300">
    <property type="entry name" value="P-loop containing nucleotide triphosphate hydrolases"/>
    <property type="match status" value="1"/>
</dbReference>
<evidence type="ECO:0000256" key="3">
    <source>
        <dbReference type="ARBA" id="ARBA00023186"/>
    </source>
</evidence>
<dbReference type="Proteomes" id="UP000055590">
    <property type="component" value="Chromosome"/>
</dbReference>
<dbReference type="EMBL" id="CP012332">
    <property type="protein sequence ID" value="AKU92381.1"/>
    <property type="molecule type" value="Genomic_DNA"/>
</dbReference>
<evidence type="ECO:0000256" key="5">
    <source>
        <dbReference type="ARBA" id="ARBA00045658"/>
    </source>
</evidence>
<dbReference type="InterPro" id="IPR027417">
    <property type="entry name" value="P-loop_NTPase"/>
</dbReference>
<gene>
    <name evidence="8" type="ORF">AKJ08_2768</name>
</gene>
<keyword evidence="9" id="KW-1185">Reference proteome</keyword>
<dbReference type="InterPro" id="IPR051316">
    <property type="entry name" value="Zinc-reg_GTPase_activator"/>
</dbReference>
<dbReference type="InterPro" id="IPR011629">
    <property type="entry name" value="CobW-like_C"/>
</dbReference>
<feature type="domain" description="CobW C-terminal" evidence="7">
    <location>
        <begin position="216"/>
        <end position="302"/>
    </location>
</feature>
<dbReference type="GO" id="GO:0005737">
    <property type="term" value="C:cytoplasm"/>
    <property type="evidence" value="ECO:0007669"/>
    <property type="project" value="TreeGrafter"/>
</dbReference>
<dbReference type="Pfam" id="PF02492">
    <property type="entry name" value="cobW"/>
    <property type="match status" value="1"/>
</dbReference>
<accession>A0A0K1PG38</accession>
<dbReference type="CDD" id="cd03112">
    <property type="entry name" value="CobW-like"/>
    <property type="match status" value="1"/>
</dbReference>
<evidence type="ECO:0000313" key="9">
    <source>
        <dbReference type="Proteomes" id="UP000055590"/>
    </source>
</evidence>
<dbReference type="InterPro" id="IPR036627">
    <property type="entry name" value="CobW-likC_sf"/>
</dbReference>
<dbReference type="SUPFAM" id="SSF52540">
    <property type="entry name" value="P-loop containing nucleoside triphosphate hydrolases"/>
    <property type="match status" value="1"/>
</dbReference>
<dbReference type="Pfam" id="PF07683">
    <property type="entry name" value="CobW_C"/>
    <property type="match status" value="1"/>
</dbReference>
<dbReference type="AlphaFoldDB" id="A0A0K1PG38"/>
<keyword evidence="2" id="KW-0378">Hydrolase</keyword>
<dbReference type="SUPFAM" id="SSF90002">
    <property type="entry name" value="Hypothetical protein YjiA, C-terminal domain"/>
    <property type="match status" value="1"/>
</dbReference>
<dbReference type="InterPro" id="IPR003495">
    <property type="entry name" value="CobW/HypB/UreG_nucleotide-bd"/>
</dbReference>
<dbReference type="STRING" id="1391653.AKJ08_2768"/>
<dbReference type="PANTHER" id="PTHR13748:SF62">
    <property type="entry name" value="COBW DOMAIN-CONTAINING PROTEIN"/>
    <property type="match status" value="1"/>
</dbReference>
<dbReference type="GO" id="GO:0016787">
    <property type="term" value="F:hydrolase activity"/>
    <property type="evidence" value="ECO:0007669"/>
    <property type="project" value="UniProtKB-KW"/>
</dbReference>